<feature type="coiled-coil region" evidence="1">
    <location>
        <begin position="161"/>
        <end position="209"/>
    </location>
</feature>
<dbReference type="AlphaFoldDB" id="A0ABD1ZQ05"/>
<feature type="region of interest" description="Disordered" evidence="2">
    <location>
        <begin position="1"/>
        <end position="138"/>
    </location>
</feature>
<name>A0ABD1ZQ05_9MARC</name>
<feature type="compositionally biased region" description="Basic and acidic residues" evidence="2">
    <location>
        <begin position="1"/>
        <end position="21"/>
    </location>
</feature>
<dbReference type="Proteomes" id="UP001605036">
    <property type="component" value="Unassembled WGS sequence"/>
</dbReference>
<dbReference type="EMBL" id="JBHFFA010000001">
    <property type="protein sequence ID" value="KAL2653137.1"/>
    <property type="molecule type" value="Genomic_DNA"/>
</dbReference>
<evidence type="ECO:0000313" key="4">
    <source>
        <dbReference type="Proteomes" id="UP001605036"/>
    </source>
</evidence>
<sequence>MKIKKDGHLVEPLDPDVDAKSQKTPKKKQKGSEEPSRKRPRSEFDPKDLNEGNLPLAVKTSWKGKGKVTESSHRPDVDTDMDIPAEDRRRLKIGRTASRLEMHPPPSTLTRQTSGRGSNHIPARDTTKEVPPTSSKVPSDVILEESVSQMTTVLSNIIEHHGRKNQRLASLEQDLAHAKLEEEKLKATIKALEKEKSEMNAKVALMERKDLYDLLEAKMEGFQIANHPGTIGGFENLNLTITKKWVEIPTLNLEEFEICPVDFPDFVRGHHTLQDEVDRTGIDACYQSLLHALKATAGTLPNSLAIFEYMRSIFHSYVNPNADPNVQPLMKGLDADDFSVDKFFGLQDPTSPDDVQASPDFDEDLRTNQRLRLQAEVRNLGAEPQRVTRSTRVCLDYEPTILPDVPPTNNPTRPVTLDLSMDAHKDPSSSPKSQIVPVPALVDLIQYASSPKNEGSEESRMTL</sequence>
<evidence type="ECO:0000313" key="3">
    <source>
        <dbReference type="EMBL" id="KAL2653137.1"/>
    </source>
</evidence>
<proteinExistence type="predicted"/>
<evidence type="ECO:0000256" key="2">
    <source>
        <dbReference type="SAM" id="MobiDB-lite"/>
    </source>
</evidence>
<keyword evidence="1" id="KW-0175">Coiled coil</keyword>
<feature type="compositionally biased region" description="Basic and acidic residues" evidence="2">
    <location>
        <begin position="67"/>
        <end position="77"/>
    </location>
</feature>
<comment type="caution">
    <text evidence="3">The sequence shown here is derived from an EMBL/GenBank/DDBJ whole genome shotgun (WGS) entry which is preliminary data.</text>
</comment>
<protein>
    <submittedName>
        <fullName evidence="3">Uncharacterized protein</fullName>
    </submittedName>
</protein>
<gene>
    <name evidence="3" type="ORF">R1flu_021265</name>
</gene>
<keyword evidence="4" id="KW-1185">Reference proteome</keyword>
<feature type="compositionally biased region" description="Polar residues" evidence="2">
    <location>
        <begin position="108"/>
        <end position="117"/>
    </location>
</feature>
<organism evidence="3 4">
    <name type="scientific">Riccia fluitans</name>
    <dbReference type="NCBI Taxonomy" id="41844"/>
    <lineage>
        <taxon>Eukaryota</taxon>
        <taxon>Viridiplantae</taxon>
        <taxon>Streptophyta</taxon>
        <taxon>Embryophyta</taxon>
        <taxon>Marchantiophyta</taxon>
        <taxon>Marchantiopsida</taxon>
        <taxon>Marchantiidae</taxon>
        <taxon>Marchantiales</taxon>
        <taxon>Ricciaceae</taxon>
        <taxon>Riccia</taxon>
    </lineage>
</organism>
<evidence type="ECO:0000256" key="1">
    <source>
        <dbReference type="SAM" id="Coils"/>
    </source>
</evidence>
<accession>A0ABD1ZQ05</accession>
<feature type="region of interest" description="Disordered" evidence="2">
    <location>
        <begin position="404"/>
        <end position="437"/>
    </location>
</feature>
<feature type="compositionally biased region" description="Basic and acidic residues" evidence="2">
    <location>
        <begin position="30"/>
        <end position="50"/>
    </location>
</feature>
<reference evidence="3 4" key="1">
    <citation type="submission" date="2024-09" db="EMBL/GenBank/DDBJ databases">
        <title>Chromosome-scale assembly of Riccia fluitans.</title>
        <authorList>
            <person name="Paukszto L."/>
            <person name="Sawicki J."/>
            <person name="Karawczyk K."/>
            <person name="Piernik-Szablinska J."/>
            <person name="Szczecinska M."/>
            <person name="Mazdziarz M."/>
        </authorList>
    </citation>
    <scope>NUCLEOTIDE SEQUENCE [LARGE SCALE GENOMIC DNA]</scope>
    <source>
        <strain evidence="3">Rf_01</strain>
        <tissue evidence="3">Aerial parts of the thallus</tissue>
    </source>
</reference>